<organism evidence="5 6">
    <name type="scientific">Prototheca wickerhamii</name>
    <dbReference type="NCBI Taxonomy" id="3111"/>
    <lineage>
        <taxon>Eukaryota</taxon>
        <taxon>Viridiplantae</taxon>
        <taxon>Chlorophyta</taxon>
        <taxon>core chlorophytes</taxon>
        <taxon>Trebouxiophyceae</taxon>
        <taxon>Chlorellales</taxon>
        <taxon>Chlorellaceae</taxon>
        <taxon>Prototheca</taxon>
    </lineage>
</organism>
<dbReference type="InterPro" id="IPR029056">
    <property type="entry name" value="Ribokinase-like"/>
</dbReference>
<accession>A0AAD9MGR5</accession>
<dbReference type="Proteomes" id="UP001255856">
    <property type="component" value="Unassembled WGS sequence"/>
</dbReference>
<dbReference type="InterPro" id="IPR052700">
    <property type="entry name" value="Carb_kinase_PfkB-like"/>
</dbReference>
<feature type="domain" description="Carbohydrate kinase PfkB" evidence="4">
    <location>
        <begin position="74"/>
        <end position="295"/>
    </location>
</feature>
<dbReference type="Gene3D" id="3.40.50.450">
    <property type="match status" value="1"/>
</dbReference>
<dbReference type="AlphaFoldDB" id="A0AAD9MGR5"/>
<proteinExistence type="inferred from homology"/>
<dbReference type="SUPFAM" id="SSF53613">
    <property type="entry name" value="Ribokinase-like"/>
    <property type="match status" value="1"/>
</dbReference>
<reference evidence="5" key="1">
    <citation type="submission" date="2021-01" db="EMBL/GenBank/DDBJ databases">
        <authorList>
            <person name="Eckstrom K.M.E."/>
        </authorList>
    </citation>
    <scope>NUCLEOTIDE SEQUENCE</scope>
    <source>
        <strain evidence="5">UVCC 0001</strain>
    </source>
</reference>
<protein>
    <recommendedName>
        <fullName evidence="4">Carbohydrate kinase PfkB domain-containing protein</fullName>
    </recommendedName>
</protein>
<keyword evidence="2" id="KW-0808">Transferase</keyword>
<dbReference type="PANTHER" id="PTHR43320">
    <property type="entry name" value="SUGAR KINASE"/>
    <property type="match status" value="1"/>
</dbReference>
<comment type="caution">
    <text evidence="5">The sequence shown here is derived from an EMBL/GenBank/DDBJ whole genome shotgun (WGS) entry which is preliminary data.</text>
</comment>
<dbReference type="SUPFAM" id="SSF102405">
    <property type="entry name" value="MCP/YpsA-like"/>
    <property type="match status" value="1"/>
</dbReference>
<sequence>MGDQASLGLDVTYTKPEEEAKDVVQVVAVQPVAIVDHLLTFADEKSIRRLGVNDELGGSHRVDLEEVRRLLAESGEYYSRAGGSAANTTRGLAGFGVRVRLVGARGQDEWGVLFSSSMKRLGVDIGSLVTREGCPTARCCILTTPAGGQRTMRTAMAGAARLEAREVVPAAFAGASWAFVSAYALYVPSVLEATVDAARAAGCLVALDLASFEVVRAQRDAIVALLDSGRVALCFANEDEACALVDKDVSDEFAHLEGLAFAAARCSVGGVVTLGEKGCVVRAHGAEAVVAQPAVSGVKLTLGAEMTPATWAWLHARMHGELAGAVARDSAAAVQQELLACYALIERLGRGVVYYGSARLRRDSPHWADAADLGARVARLLGPVTTWSGGGPGMMQAVSEGAAAAGGAVGGIKIHREAGTTVLTAAGYLPPESTVYCRFLASRKVALVDCAVRARECDRTAYVFLPGGLGTMDELFELLTLAQLNKLGSRHPVPVILCNYRGFYSAFMDWLKACDDGGVLRGEELGTLLVADNNEGVLLALARHYGLEPPSGGAEPIVRPAAEWIGDAGGERS</sequence>
<name>A0AAD9MGR5_PROWI</name>
<dbReference type="PANTHER" id="PTHR43320:SF1">
    <property type="entry name" value="OS01G0105900 PROTEIN"/>
    <property type="match status" value="1"/>
</dbReference>
<evidence type="ECO:0000256" key="2">
    <source>
        <dbReference type="ARBA" id="ARBA00022679"/>
    </source>
</evidence>
<dbReference type="GO" id="GO:0016301">
    <property type="term" value="F:kinase activity"/>
    <property type="evidence" value="ECO:0007669"/>
    <property type="project" value="UniProtKB-KW"/>
</dbReference>
<gene>
    <name evidence="5" type="ORF">QBZ16_001463</name>
</gene>
<dbReference type="Pfam" id="PF00294">
    <property type="entry name" value="PfkB"/>
    <property type="match status" value="1"/>
</dbReference>
<comment type="similarity">
    <text evidence="1">Belongs to the carbohydrate kinase PfkB family.</text>
</comment>
<dbReference type="EMBL" id="JASFZW010000013">
    <property type="protein sequence ID" value="KAK2075722.1"/>
    <property type="molecule type" value="Genomic_DNA"/>
</dbReference>
<dbReference type="Gene3D" id="3.40.1190.20">
    <property type="match status" value="1"/>
</dbReference>
<evidence type="ECO:0000313" key="5">
    <source>
        <dbReference type="EMBL" id="KAK2075722.1"/>
    </source>
</evidence>
<keyword evidence="6" id="KW-1185">Reference proteome</keyword>
<evidence type="ECO:0000256" key="3">
    <source>
        <dbReference type="ARBA" id="ARBA00022777"/>
    </source>
</evidence>
<evidence type="ECO:0000259" key="4">
    <source>
        <dbReference type="Pfam" id="PF00294"/>
    </source>
</evidence>
<evidence type="ECO:0000256" key="1">
    <source>
        <dbReference type="ARBA" id="ARBA00010688"/>
    </source>
</evidence>
<dbReference type="Pfam" id="PF03641">
    <property type="entry name" value="Lysine_decarbox"/>
    <property type="match status" value="1"/>
</dbReference>
<evidence type="ECO:0000313" key="6">
    <source>
        <dbReference type="Proteomes" id="UP001255856"/>
    </source>
</evidence>
<dbReference type="InterPro" id="IPR011611">
    <property type="entry name" value="PfkB_dom"/>
</dbReference>
<keyword evidence="3" id="KW-0418">Kinase</keyword>
<dbReference type="InterPro" id="IPR031100">
    <property type="entry name" value="LOG_fam"/>
</dbReference>